<accession>A0A3N0DR45</accession>
<dbReference type="OrthoDB" id="1163416at2"/>
<keyword evidence="2" id="KW-1185">Reference proteome</keyword>
<dbReference type="Gene3D" id="1.10.1740.10">
    <property type="match status" value="1"/>
</dbReference>
<dbReference type="EMBL" id="RJTM01000137">
    <property type="protein sequence ID" value="RNL78110.1"/>
    <property type="molecule type" value="Genomic_DNA"/>
</dbReference>
<dbReference type="GO" id="GO:0006352">
    <property type="term" value="P:DNA-templated transcription initiation"/>
    <property type="evidence" value="ECO:0007669"/>
    <property type="project" value="InterPro"/>
</dbReference>
<gene>
    <name evidence="1" type="ORF">ED312_19730</name>
</gene>
<reference evidence="1 2" key="1">
    <citation type="submission" date="2018-10" db="EMBL/GenBank/DDBJ databases">
        <title>Sinomicrobium pectinilyticum sp. nov., a pectinase-producing bacterium isolated from alkaline and saline soil, and emended description of the genus Sinomicrobium.</title>
        <authorList>
            <person name="Cheng B."/>
            <person name="Li C."/>
            <person name="Lai Q."/>
            <person name="Du M."/>
            <person name="Shao Z."/>
            <person name="Xu P."/>
            <person name="Yang C."/>
        </authorList>
    </citation>
    <scope>NUCLEOTIDE SEQUENCE [LARGE SCALE GENOMIC DNA]</scope>
    <source>
        <strain evidence="1 2">5DNS001</strain>
    </source>
</reference>
<evidence type="ECO:0000313" key="1">
    <source>
        <dbReference type="EMBL" id="RNL78110.1"/>
    </source>
</evidence>
<dbReference type="AlphaFoldDB" id="A0A3N0DR45"/>
<name>A0A3N0DR45_SINP1</name>
<dbReference type="RefSeq" id="WP_123217763.1">
    <property type="nucleotide sequence ID" value="NZ_RJTM01000137.1"/>
</dbReference>
<dbReference type="Proteomes" id="UP000267469">
    <property type="component" value="Unassembled WGS sequence"/>
</dbReference>
<sequence length="181" mass="21241">MKYRLKTYQDREAFFLDLYKSFFPDVAAYVRKRGGSLDNARDIFQECLVIYYERTVVPDSPPVRNEKAYLMGVAKKLWYRMYAENAKYSGEEQYSPAGSTYEAPLPEVSVPANIMEYLEHAGRKCMDMLKAFYYDHYNMQEMAARFGFGSVRSATVQKYKCLEKVRDKVKEKSLNYEDFTA</sequence>
<organism evidence="1 2">
    <name type="scientific">Sinomicrobium pectinilyticum</name>
    <dbReference type="NCBI Taxonomy" id="1084421"/>
    <lineage>
        <taxon>Bacteria</taxon>
        <taxon>Pseudomonadati</taxon>
        <taxon>Bacteroidota</taxon>
        <taxon>Flavobacteriia</taxon>
        <taxon>Flavobacteriales</taxon>
        <taxon>Flavobacteriaceae</taxon>
        <taxon>Sinomicrobium</taxon>
    </lineage>
</organism>
<protein>
    <submittedName>
        <fullName evidence="1">Sigma-70 family RNA polymerase sigma factor</fullName>
    </submittedName>
</protein>
<dbReference type="GO" id="GO:0003700">
    <property type="term" value="F:DNA-binding transcription factor activity"/>
    <property type="evidence" value="ECO:0007669"/>
    <property type="project" value="InterPro"/>
</dbReference>
<dbReference type="SUPFAM" id="SSF88946">
    <property type="entry name" value="Sigma2 domain of RNA polymerase sigma factors"/>
    <property type="match status" value="1"/>
</dbReference>
<dbReference type="InterPro" id="IPR013325">
    <property type="entry name" value="RNA_pol_sigma_r2"/>
</dbReference>
<proteinExistence type="predicted"/>
<evidence type="ECO:0000313" key="2">
    <source>
        <dbReference type="Proteomes" id="UP000267469"/>
    </source>
</evidence>
<comment type="caution">
    <text evidence="1">The sequence shown here is derived from an EMBL/GenBank/DDBJ whole genome shotgun (WGS) entry which is preliminary data.</text>
</comment>